<dbReference type="SUPFAM" id="SSF51735">
    <property type="entry name" value="NAD(P)-binding Rossmann-fold domains"/>
    <property type="match status" value="1"/>
</dbReference>
<dbReference type="Proteomes" id="UP001608902">
    <property type="component" value="Unassembled WGS sequence"/>
</dbReference>
<dbReference type="PANTHER" id="PTHR12286">
    <property type="entry name" value="SACCHAROPINE DEHYDROGENASE-LIKE OXIDOREDUCTASE"/>
    <property type="match status" value="1"/>
</dbReference>
<comment type="caution">
    <text evidence="4">The sequence shown here is derived from an EMBL/GenBank/DDBJ whole genome shotgun (WGS) entry which is preliminary data.</text>
</comment>
<protein>
    <recommendedName>
        <fullName evidence="3">Saccharopine dehydrogenase NADP binding domain-containing protein</fullName>
    </recommendedName>
</protein>
<dbReference type="EMBL" id="JBGFUD010002754">
    <property type="protein sequence ID" value="MFH4977961.1"/>
    <property type="molecule type" value="Genomic_DNA"/>
</dbReference>
<dbReference type="Pfam" id="PF03435">
    <property type="entry name" value="Sacchrp_dh_NADP"/>
    <property type="match status" value="1"/>
</dbReference>
<keyword evidence="2" id="KW-1133">Transmembrane helix</keyword>
<keyword evidence="2" id="KW-0812">Transmembrane</keyword>
<proteinExistence type="inferred from homology"/>
<feature type="domain" description="Saccharopine dehydrogenase NADP binding" evidence="3">
    <location>
        <begin position="8"/>
        <end position="138"/>
    </location>
</feature>
<dbReference type="InterPro" id="IPR036291">
    <property type="entry name" value="NAD(P)-bd_dom_sf"/>
</dbReference>
<evidence type="ECO:0000313" key="4">
    <source>
        <dbReference type="EMBL" id="MFH4977961.1"/>
    </source>
</evidence>
<dbReference type="AlphaFoldDB" id="A0ABD6EE83"/>
<dbReference type="FunFam" id="3.40.50.720:FF:000178">
    <property type="entry name" value="Saccharopine dehydrogenase-like oxidoreductase"/>
    <property type="match status" value="1"/>
</dbReference>
<feature type="transmembrane region" description="Helical" evidence="2">
    <location>
        <begin position="274"/>
        <end position="293"/>
    </location>
</feature>
<gene>
    <name evidence="4" type="ORF">AB6A40_004670</name>
</gene>
<evidence type="ECO:0000259" key="3">
    <source>
        <dbReference type="Pfam" id="PF03435"/>
    </source>
</evidence>
<keyword evidence="5" id="KW-1185">Reference proteome</keyword>
<organism evidence="4 5">
    <name type="scientific">Gnathostoma spinigerum</name>
    <dbReference type="NCBI Taxonomy" id="75299"/>
    <lineage>
        <taxon>Eukaryota</taxon>
        <taxon>Metazoa</taxon>
        <taxon>Ecdysozoa</taxon>
        <taxon>Nematoda</taxon>
        <taxon>Chromadorea</taxon>
        <taxon>Rhabditida</taxon>
        <taxon>Spirurina</taxon>
        <taxon>Gnathostomatomorpha</taxon>
        <taxon>Gnathostomatoidea</taxon>
        <taxon>Gnathostomatidae</taxon>
        <taxon>Gnathostoma</taxon>
    </lineage>
</organism>
<evidence type="ECO:0000313" key="5">
    <source>
        <dbReference type="Proteomes" id="UP001608902"/>
    </source>
</evidence>
<evidence type="ECO:0000256" key="2">
    <source>
        <dbReference type="SAM" id="Phobius"/>
    </source>
</evidence>
<sequence length="447" mass="50488">MSDRYDFVVYGATGFTGKFVVEQIAKKKNKVHYAVAGRNTDRMKRVLEEVTLQTGVDQRQVPIIVADSGDEHSLRNMARQAKVIINTVGPYRLYGESVVKAAVEEGAHHVDISGEPHFLERMQLKYDSEAKKKGVYIVGSCGWDSIPCDLGISFLKREFCGQLGGVETFVQFNSGSAGYSINAGTYQTLVLGFANMKSDKLGDIRKQTMPQKLPNTGYKPQKRPTLWYNEKLQGWCLPFLGSDKSVAKRSEYFNYCHRNESPAYIETYLVMKSLFWAVLLMMWLYLFTVMSQFRFTRSILQKYPDYCSFGLFKEAGPTKEQIDQASFSYWFHGWGWKDPVRVGYAHPSNPDRFVAVRCDGPDCGYISTSACVLSAAETLLEDAASLPLGGGVFTPAAAFARTRIYDRLADRGKHCFLEQSVNMKIFRCFLLLFALSLCREQSLLRSS</sequence>
<dbReference type="Gene3D" id="3.40.50.720">
    <property type="entry name" value="NAD(P)-binding Rossmann-like Domain"/>
    <property type="match status" value="1"/>
</dbReference>
<reference evidence="4 5" key="1">
    <citation type="submission" date="2024-08" db="EMBL/GenBank/DDBJ databases">
        <title>Gnathostoma spinigerum genome.</title>
        <authorList>
            <person name="Gonzalez-Bertolin B."/>
            <person name="Monzon S."/>
            <person name="Zaballos A."/>
            <person name="Jimenez P."/>
            <person name="Dekumyoy P."/>
            <person name="Varona S."/>
            <person name="Cuesta I."/>
            <person name="Sumanam S."/>
            <person name="Adisakwattana P."/>
            <person name="Gasser R.B."/>
            <person name="Hernandez-Gonzalez A."/>
            <person name="Young N.D."/>
            <person name="Perteguer M.J."/>
        </authorList>
    </citation>
    <scope>NUCLEOTIDE SEQUENCE [LARGE SCALE GENOMIC DNA]</scope>
    <source>
        <strain evidence="4">AL3</strain>
        <tissue evidence="4">Liver</tissue>
    </source>
</reference>
<accession>A0ABD6EE83</accession>
<evidence type="ECO:0000256" key="1">
    <source>
        <dbReference type="ARBA" id="ARBA00038048"/>
    </source>
</evidence>
<name>A0ABD6EE83_9BILA</name>
<keyword evidence="2" id="KW-0472">Membrane</keyword>
<dbReference type="InterPro" id="IPR051276">
    <property type="entry name" value="Saccharopine_DH-like_oxidrdct"/>
</dbReference>
<dbReference type="InterPro" id="IPR005097">
    <property type="entry name" value="Sacchrp_dh_NADP-bd"/>
</dbReference>
<dbReference type="PANTHER" id="PTHR12286:SF5">
    <property type="entry name" value="SACCHAROPINE DEHYDROGENASE-LIKE OXIDOREDUCTASE"/>
    <property type="match status" value="1"/>
</dbReference>
<comment type="similarity">
    <text evidence="1">Belongs to the saccharopine dehydrogenase family.</text>
</comment>